<feature type="transmembrane region" description="Helical" evidence="2">
    <location>
        <begin position="54"/>
        <end position="73"/>
    </location>
</feature>
<evidence type="ECO:0000256" key="1">
    <source>
        <dbReference type="SAM" id="MobiDB-lite"/>
    </source>
</evidence>
<feature type="transmembrane region" description="Helical" evidence="2">
    <location>
        <begin position="80"/>
        <end position="104"/>
    </location>
</feature>
<dbReference type="AlphaFoldDB" id="A0A7X0KW69"/>
<organism evidence="3 4">
    <name type="scientific">Microbacterium thalassium</name>
    <dbReference type="NCBI Taxonomy" id="362649"/>
    <lineage>
        <taxon>Bacteria</taxon>
        <taxon>Bacillati</taxon>
        <taxon>Actinomycetota</taxon>
        <taxon>Actinomycetes</taxon>
        <taxon>Micrococcales</taxon>
        <taxon>Microbacteriaceae</taxon>
        <taxon>Microbacterium</taxon>
    </lineage>
</organism>
<keyword evidence="2" id="KW-0812">Transmembrane</keyword>
<proteinExistence type="predicted"/>
<dbReference type="RefSeq" id="WP_184752132.1">
    <property type="nucleotide sequence ID" value="NZ_BAAAJR010000001.1"/>
</dbReference>
<sequence length="299" mass="30854">MTAPTQLPPPAQVAPEAEAPPRSSAMRARTLLVAAIVIGVLSLVALALDLGWVVGAVLSLAALAVIVVGPFIAMRRRSLVVAPIAIALVSLLNPVILGAVAAHVTNLVGVVSFQRGIIFWYDYPGIDGWDAPDELAVVDPAALAGTSQDATRGVVDELSSELGWSWTVDGDIGGVASIANGFGGPSVFFRADSARWSTPDFDGSPEQAAVLLAALDEAAAQLELTEVTDTAGDVAAGDGERVWSDGVGGELTVTVDGSDVAFWYTGGPFSTVPTEEYLALLEPYAGLELPEPITEPDLP</sequence>
<comment type="caution">
    <text evidence="3">The sequence shown here is derived from an EMBL/GenBank/DDBJ whole genome shotgun (WGS) entry which is preliminary data.</text>
</comment>
<accession>A0A7X0KW69</accession>
<feature type="region of interest" description="Disordered" evidence="1">
    <location>
        <begin position="1"/>
        <end position="20"/>
    </location>
</feature>
<gene>
    <name evidence="3" type="ORF">HD594_003256</name>
</gene>
<evidence type="ECO:0000256" key="2">
    <source>
        <dbReference type="SAM" id="Phobius"/>
    </source>
</evidence>
<reference evidence="3 4" key="1">
    <citation type="submission" date="2020-08" db="EMBL/GenBank/DDBJ databases">
        <title>Sequencing the genomes of 1000 actinobacteria strains.</title>
        <authorList>
            <person name="Klenk H.-P."/>
        </authorList>
    </citation>
    <scope>NUCLEOTIDE SEQUENCE [LARGE SCALE GENOMIC DNA]</scope>
    <source>
        <strain evidence="3 4">DSM 12511</strain>
    </source>
</reference>
<feature type="compositionally biased region" description="Pro residues" evidence="1">
    <location>
        <begin position="1"/>
        <end position="12"/>
    </location>
</feature>
<name>A0A7X0KW69_9MICO</name>
<dbReference type="Proteomes" id="UP000537775">
    <property type="component" value="Unassembled WGS sequence"/>
</dbReference>
<feature type="transmembrane region" description="Helical" evidence="2">
    <location>
        <begin position="30"/>
        <end position="48"/>
    </location>
</feature>
<keyword evidence="4" id="KW-1185">Reference proteome</keyword>
<keyword evidence="2" id="KW-1133">Transmembrane helix</keyword>
<keyword evidence="2" id="KW-0472">Membrane</keyword>
<protein>
    <submittedName>
        <fullName evidence="3">Uncharacterized protein</fullName>
    </submittedName>
</protein>
<evidence type="ECO:0000313" key="4">
    <source>
        <dbReference type="Proteomes" id="UP000537775"/>
    </source>
</evidence>
<evidence type="ECO:0000313" key="3">
    <source>
        <dbReference type="EMBL" id="MBB6392943.1"/>
    </source>
</evidence>
<dbReference type="EMBL" id="JACHML010000001">
    <property type="protein sequence ID" value="MBB6392943.1"/>
    <property type="molecule type" value="Genomic_DNA"/>
</dbReference>